<dbReference type="SUPFAM" id="SSF89796">
    <property type="entry name" value="CoA-transferase family III (CaiB/BaiF)"/>
    <property type="match status" value="1"/>
</dbReference>
<gene>
    <name evidence="2" type="ORF">E1288_02885</name>
</gene>
<keyword evidence="1 2" id="KW-0808">Transferase</keyword>
<dbReference type="Gene3D" id="3.40.50.10540">
    <property type="entry name" value="Crotonobetainyl-coa:carnitine coa-transferase, domain 1"/>
    <property type="match status" value="1"/>
</dbReference>
<organism evidence="2 3">
    <name type="scientific">Saccharopolyspora elongata</name>
    <dbReference type="NCBI Taxonomy" id="2530387"/>
    <lineage>
        <taxon>Bacteria</taxon>
        <taxon>Bacillati</taxon>
        <taxon>Actinomycetota</taxon>
        <taxon>Actinomycetes</taxon>
        <taxon>Pseudonocardiales</taxon>
        <taxon>Pseudonocardiaceae</taxon>
        <taxon>Saccharopolyspora</taxon>
    </lineage>
</organism>
<dbReference type="GO" id="GO:0008410">
    <property type="term" value="F:CoA-transferase activity"/>
    <property type="evidence" value="ECO:0007669"/>
    <property type="project" value="TreeGrafter"/>
</dbReference>
<dbReference type="AlphaFoldDB" id="A0A4R4ZDS9"/>
<dbReference type="PANTHER" id="PTHR48207">
    <property type="entry name" value="SUCCINATE--HYDROXYMETHYLGLUTARATE COA-TRANSFERASE"/>
    <property type="match status" value="1"/>
</dbReference>
<dbReference type="Pfam" id="PF02515">
    <property type="entry name" value="CoA_transf_3"/>
    <property type="match status" value="1"/>
</dbReference>
<dbReference type="PANTHER" id="PTHR48207:SF3">
    <property type="entry name" value="SUCCINATE--HYDROXYMETHYLGLUTARATE COA-TRANSFERASE"/>
    <property type="match status" value="1"/>
</dbReference>
<evidence type="ECO:0000313" key="2">
    <source>
        <dbReference type="EMBL" id="TDD56110.1"/>
    </source>
</evidence>
<protein>
    <submittedName>
        <fullName evidence="2">CoA transferase</fullName>
    </submittedName>
</protein>
<dbReference type="OrthoDB" id="9797653at2"/>
<dbReference type="InterPro" id="IPR003673">
    <property type="entry name" value="CoA-Trfase_fam_III"/>
</dbReference>
<dbReference type="Gene3D" id="3.30.1540.10">
    <property type="entry name" value="formyl-coa transferase, domain 3"/>
    <property type="match status" value="1"/>
</dbReference>
<dbReference type="InterPro" id="IPR044855">
    <property type="entry name" value="CoA-Trfase_III_dom3_sf"/>
</dbReference>
<evidence type="ECO:0000313" key="3">
    <source>
        <dbReference type="Proteomes" id="UP000294947"/>
    </source>
</evidence>
<comment type="caution">
    <text evidence="2">The sequence shown here is derived from an EMBL/GenBank/DDBJ whole genome shotgun (WGS) entry which is preliminary data.</text>
</comment>
<dbReference type="EMBL" id="SMKW01000002">
    <property type="protein sequence ID" value="TDD56110.1"/>
    <property type="molecule type" value="Genomic_DNA"/>
</dbReference>
<dbReference type="InterPro" id="IPR023606">
    <property type="entry name" value="CoA-Trfase_III_dom_1_sf"/>
</dbReference>
<keyword evidence="3" id="KW-1185">Reference proteome</keyword>
<proteinExistence type="predicted"/>
<sequence>MTHAPLTGIRVIDLTRVLAGPMCTTLLADLGAEVIKVEPVPHGDGARAFGPFDGDRSQYFAAVNRNKRSLALDLRSPEGQDVLARLVADADVLVENFRPGVLAKLGLDPARLRVEHPRLVIASISGYGPTGPERETPGLDQIAQGMSGLMSVTGAGAETPMRVGVPIIDTITGIVAALSVAAAVAGRERTGDGAHVQTSLLESALAALTFHAQGYLSTGEVPQPQGNDHPVISPYGMFDTADSPINIAAGSPRQWEALCAALGDPALAERPEYADAASRVEHRAALRADLERLLRAEGSAHWVAALREAGIPCGPVHRMDQVFADPQVQALGMVQQVMSAAGASMPLLRAPIWIDDQPAAVHSPPPEFGEHSAAVLAQLFNEDEIEDLDRRGITHLPTTTGATKR</sequence>
<accession>A0A4R4ZDS9</accession>
<dbReference type="Proteomes" id="UP000294947">
    <property type="component" value="Unassembled WGS sequence"/>
</dbReference>
<evidence type="ECO:0000256" key="1">
    <source>
        <dbReference type="ARBA" id="ARBA00022679"/>
    </source>
</evidence>
<reference evidence="2 3" key="1">
    <citation type="submission" date="2019-03" db="EMBL/GenBank/DDBJ databases">
        <title>Draft genome sequences of novel Actinobacteria.</title>
        <authorList>
            <person name="Sahin N."/>
            <person name="Ay H."/>
            <person name="Saygin H."/>
        </authorList>
    </citation>
    <scope>NUCLEOTIDE SEQUENCE [LARGE SCALE GENOMIC DNA]</scope>
    <source>
        <strain evidence="2 3">7K502</strain>
    </source>
</reference>
<dbReference type="RefSeq" id="WP_132480205.1">
    <property type="nucleotide sequence ID" value="NZ_SMKW01000002.1"/>
</dbReference>
<name>A0A4R4ZDS9_9PSEU</name>
<dbReference type="InterPro" id="IPR050483">
    <property type="entry name" value="CoA-transferase_III_domain"/>
</dbReference>